<dbReference type="InterPro" id="IPR013656">
    <property type="entry name" value="PAS_4"/>
</dbReference>
<dbReference type="PROSITE" id="PS50113">
    <property type="entry name" value="PAC"/>
    <property type="match status" value="1"/>
</dbReference>
<feature type="domain" description="PAC" evidence="4">
    <location>
        <begin position="1592"/>
        <end position="1649"/>
    </location>
</feature>
<evidence type="ECO:0000259" key="3">
    <source>
        <dbReference type="PROSITE" id="PS50112"/>
    </source>
</evidence>
<dbReference type="InterPro" id="IPR053159">
    <property type="entry name" value="Hybrid_Histidine_Kinase"/>
</dbReference>
<dbReference type="InterPro" id="IPR035965">
    <property type="entry name" value="PAS-like_dom_sf"/>
</dbReference>
<dbReference type="GO" id="GO:0004672">
    <property type="term" value="F:protein kinase activity"/>
    <property type="evidence" value="ECO:0007669"/>
    <property type="project" value="InterPro"/>
</dbReference>
<evidence type="ECO:0000259" key="5">
    <source>
        <dbReference type="PROSITE" id="PS50125"/>
    </source>
</evidence>
<dbReference type="Pfam" id="PF01590">
    <property type="entry name" value="GAF"/>
    <property type="match status" value="1"/>
</dbReference>
<reference evidence="6" key="1">
    <citation type="journal article" date="2015" name="ISME J.">
        <title>Draft Genome Sequence of Streptomyces incarnatus NRRL8089, which Produces the Nucleoside Antibiotic Sinefungin.</title>
        <authorList>
            <person name="Oshima K."/>
            <person name="Hattori M."/>
            <person name="Shimizu H."/>
            <person name="Fukuda K."/>
            <person name="Nemoto M."/>
            <person name="Inagaki K."/>
            <person name="Tamura T."/>
        </authorList>
    </citation>
    <scope>NUCLEOTIDE SEQUENCE</scope>
    <source>
        <strain evidence="6">FACHB-1375</strain>
    </source>
</reference>
<dbReference type="Pfam" id="PF13191">
    <property type="entry name" value="AAA_16"/>
    <property type="match status" value="1"/>
</dbReference>
<organism evidence="6 7">
    <name type="scientific">Aerosakkonema funiforme FACHB-1375</name>
    <dbReference type="NCBI Taxonomy" id="2949571"/>
    <lineage>
        <taxon>Bacteria</taxon>
        <taxon>Bacillati</taxon>
        <taxon>Cyanobacteriota</taxon>
        <taxon>Cyanophyceae</taxon>
        <taxon>Oscillatoriophycideae</taxon>
        <taxon>Aerosakkonematales</taxon>
        <taxon>Aerosakkonemataceae</taxon>
        <taxon>Aerosakkonema</taxon>
    </lineage>
</organism>
<comment type="subcellular location">
    <subcellularLocation>
        <location evidence="1">Membrane</location>
        <topology evidence="1">Single-pass membrane protein</topology>
    </subcellularLocation>
</comment>
<dbReference type="SUPFAM" id="SSF55781">
    <property type="entry name" value="GAF domain-like"/>
    <property type="match status" value="1"/>
</dbReference>
<dbReference type="CDD" id="cd07302">
    <property type="entry name" value="CHD"/>
    <property type="match status" value="1"/>
</dbReference>
<dbReference type="PROSITE" id="PS50011">
    <property type="entry name" value="PROTEIN_KINASE_DOM"/>
    <property type="match status" value="1"/>
</dbReference>
<dbReference type="SUPFAM" id="SSF52540">
    <property type="entry name" value="P-loop containing nucleoside triphosphate hydrolases"/>
    <property type="match status" value="1"/>
</dbReference>
<dbReference type="Pfam" id="PF08448">
    <property type="entry name" value="PAS_4"/>
    <property type="match status" value="1"/>
</dbReference>
<accession>A0A926VBY8</accession>
<name>A0A926VBY8_9CYAN</name>
<dbReference type="Gene3D" id="3.40.50.300">
    <property type="entry name" value="P-loop containing nucleotide triphosphate hydrolases"/>
    <property type="match status" value="1"/>
</dbReference>
<evidence type="ECO:0000313" key="6">
    <source>
        <dbReference type="EMBL" id="MBD2181054.1"/>
    </source>
</evidence>
<dbReference type="InterPro" id="IPR011009">
    <property type="entry name" value="Kinase-like_dom_sf"/>
</dbReference>
<dbReference type="SMART" id="SM00065">
    <property type="entry name" value="GAF"/>
    <property type="match status" value="1"/>
</dbReference>
<dbReference type="SUPFAM" id="SSF55073">
    <property type="entry name" value="Nucleotide cyclase"/>
    <property type="match status" value="1"/>
</dbReference>
<dbReference type="CDD" id="cd14014">
    <property type="entry name" value="STKc_PknB_like"/>
    <property type="match status" value="1"/>
</dbReference>
<dbReference type="GO" id="GO:0009190">
    <property type="term" value="P:cyclic nucleotide biosynthetic process"/>
    <property type="evidence" value="ECO:0007669"/>
    <property type="project" value="InterPro"/>
</dbReference>
<sequence>MTNPMVILPGYRISDKIYDGFRTLIYRGIKESDRRPIVLKLHKSEYPTFSELVQIRNQYIITKNLNLPGILPIISLENYRNGFALVMEDFGGISLKDYTNSRNISLNEFLNIAIAIAETLEGLYTNRIIHKDIKPQNILINSETKEIKLIDFSISSLLPRENQEIQNPNILEGTLTYMSPEQTGRMNRGIDYRTDFYSLGVTFYELLANRLPFQSNDPMELVYSHIAKKPTPPIEVNPAIPQIVNDIIMKLMAKTPEERYQSAFGLRYDLETCLQAWQTNGEISPFILGQRDISERFSIPEKLYGRETEVFTLLAAFDRVSRGSTELMLVTGFSGIGKTSVVNEVHKPIIRQRGYFISGKFDQFKRNIPFAALVQAFQNLMRQLLTESATSLGTWTTKILSALGENGQVIIDVIPELERIIGKQPAVPELPPTAAQNRFNILFEKFIQVFATKEHPLVIFLDDLQWADSASLKLIQLLMTGAELGSLLLLGAYRDNEVNPTHPLILTLEEIRKNRATINQITLLPLDVHDLNRLVADTLNCPPGKALPLTELVHQKTKGNPFFANQFLKSLYQDGIISFDFISRCWQCDIARAKHLAASNDVVEFMATQLQKLPVKTQEVLKLAACIGNQFNLDTLAIVYEKSQAETAADLWSGLQDGLILPQSEIYKFFQDESSFTNQTLIANKPEQITVSYKFLHDRVQQAAYFLIPEDKKQSTHLKIGQLLLENIPIEAREENIFEIVNQLNIGIGIITHQTEREELAQLNLIAGTKALASAAYTAALKYFNVGMELLEPDSWERQYNLTLALYEKAAEAAYLSTDFAQMEQLAEVVIQRAKSLLDKVKTYEIKIQAYTAQNQLLQAIETALSIVKLLGFSFPEKPGNLNILLGMLVTKLALGKKKPADLSNLPLMSEPFKLAAMRILLSVHSGAYLAVPQLFPLIIFKQLKLSVQYGNTSESVVVYSTYGIILCAIVGDIESGYQFGQLALSLLERLNAKEFKCQTLFNVYNFIFNWKEHAKEGVQALLDAYLNGLETGDLEYAAYSAHQYCFRLYAVGKALDEVAKEMATYNDGIARLKQQTALNYNKIYHQAVLNLIDNPEDHCILSGEIYDERTMLPIHLSANDQTATYNLYFNKLILCYLFADYVQAIENAEKAQNNLEAVAGSPFVPLFYFYDSLSRLAVYPDTSKSQQKQFIAKVQANQKKMQKWAKFAPMNYLHKFYLVEAERYRIFGQNAKAMDYYERAIAEAQKYEYINEEALAQELAAKFYLSWGFQPIAQTYLINAYYSYARWGAKVKLEDLEKRYPQLLTAVLNQETNLNTSDTLARMTKGTLSSTSTSSSAVLDLATVIKASQALSGEIILEQLLSTLMQVAIKNAGAQKCVFILQKAGNLVVEATGFSSSINLEILCLTSILESIPIEFSQEIPVTLINYVSRTSETLVFDNATSETTFAADPYIIHYQPKSVWCSPIINQGKLIGLLYLENNLVTGAFTPDRLEVLKVLSSQAAISIENAKLYSEVKENEKRLAQFLEAVSVGVFVVDASGNPYYVNQTAQQILGKGIVANASNEQLAEIYQVYLAGGKQLYPRERDPLMRALEGEATTVNDMEIYQPDKVVPIEVWGTPIFDDKGNISYAIVAFQDITERKKAEAERERFTNELFLLNQAFSRFVPRQFLQFLEKESIVDVKLGDNIQQEMSVLFSDIRDFTTLSETMTPQDNFKFINSYLSRMEPAIIENQGFIDKYRDNGSHPPLQTFSPSRQTLLPVIAHPCTI</sequence>
<dbReference type="InterPro" id="IPR041664">
    <property type="entry name" value="AAA_16"/>
</dbReference>
<dbReference type="EMBL" id="JACJPW010000015">
    <property type="protein sequence ID" value="MBD2181054.1"/>
    <property type="molecule type" value="Genomic_DNA"/>
</dbReference>
<gene>
    <name evidence="6" type="ORF">H6G03_08060</name>
</gene>
<dbReference type="GO" id="GO:0004016">
    <property type="term" value="F:adenylate cyclase activity"/>
    <property type="evidence" value="ECO:0007669"/>
    <property type="project" value="UniProtKB-ARBA"/>
</dbReference>
<dbReference type="InterPro" id="IPR029787">
    <property type="entry name" value="Nucleotide_cyclase"/>
</dbReference>
<dbReference type="Proteomes" id="UP000641646">
    <property type="component" value="Unassembled WGS sequence"/>
</dbReference>
<dbReference type="PROSITE" id="PS50112">
    <property type="entry name" value="PAS"/>
    <property type="match status" value="1"/>
</dbReference>
<dbReference type="InterPro" id="IPR000014">
    <property type="entry name" value="PAS"/>
</dbReference>
<dbReference type="InterPro" id="IPR008271">
    <property type="entry name" value="Ser/Thr_kinase_AS"/>
</dbReference>
<dbReference type="InterPro" id="IPR003018">
    <property type="entry name" value="GAF"/>
</dbReference>
<dbReference type="Gene3D" id="3.30.70.1230">
    <property type="entry name" value="Nucleotide cyclase"/>
    <property type="match status" value="1"/>
</dbReference>
<dbReference type="GO" id="GO:0016020">
    <property type="term" value="C:membrane"/>
    <property type="evidence" value="ECO:0007669"/>
    <property type="project" value="UniProtKB-SubCell"/>
</dbReference>
<keyword evidence="7" id="KW-1185">Reference proteome</keyword>
<feature type="domain" description="Guanylate cyclase" evidence="5">
    <location>
        <begin position="1692"/>
        <end position="1728"/>
    </location>
</feature>
<reference evidence="6" key="2">
    <citation type="submission" date="2020-08" db="EMBL/GenBank/DDBJ databases">
        <authorList>
            <person name="Chen M."/>
            <person name="Teng W."/>
            <person name="Zhao L."/>
            <person name="Hu C."/>
            <person name="Zhou Y."/>
            <person name="Han B."/>
            <person name="Song L."/>
            <person name="Shu W."/>
        </authorList>
    </citation>
    <scope>NUCLEOTIDE SEQUENCE</scope>
    <source>
        <strain evidence="6">FACHB-1375</strain>
    </source>
</reference>
<dbReference type="PANTHER" id="PTHR43642:SF1">
    <property type="entry name" value="HYBRID SIGNAL TRANSDUCTION HISTIDINE KINASE G"/>
    <property type="match status" value="1"/>
</dbReference>
<evidence type="ECO:0000259" key="4">
    <source>
        <dbReference type="PROSITE" id="PS50113"/>
    </source>
</evidence>
<dbReference type="Pfam" id="PF00069">
    <property type="entry name" value="Pkinase"/>
    <property type="match status" value="1"/>
</dbReference>
<dbReference type="RefSeq" id="WP_190463816.1">
    <property type="nucleotide sequence ID" value="NZ_JACJPW010000015.1"/>
</dbReference>
<evidence type="ECO:0000259" key="2">
    <source>
        <dbReference type="PROSITE" id="PS50011"/>
    </source>
</evidence>
<dbReference type="InterPro" id="IPR027417">
    <property type="entry name" value="P-loop_NTPase"/>
</dbReference>
<dbReference type="Gene3D" id="3.30.450.40">
    <property type="match status" value="1"/>
</dbReference>
<dbReference type="InterPro" id="IPR001054">
    <property type="entry name" value="A/G_cyclase"/>
</dbReference>
<feature type="domain" description="Protein kinase" evidence="2">
    <location>
        <begin position="11"/>
        <end position="287"/>
    </location>
</feature>
<dbReference type="SUPFAM" id="SSF56112">
    <property type="entry name" value="Protein kinase-like (PK-like)"/>
    <property type="match status" value="1"/>
</dbReference>
<dbReference type="Gene3D" id="1.10.510.10">
    <property type="entry name" value="Transferase(Phosphotransferase) domain 1"/>
    <property type="match status" value="1"/>
</dbReference>
<dbReference type="NCBIfam" id="TIGR00229">
    <property type="entry name" value="sensory_box"/>
    <property type="match status" value="1"/>
</dbReference>
<comment type="caution">
    <text evidence="6">The sequence shown here is derived from an EMBL/GenBank/DDBJ whole genome shotgun (WGS) entry which is preliminary data.</text>
</comment>
<dbReference type="GO" id="GO:0005524">
    <property type="term" value="F:ATP binding"/>
    <property type="evidence" value="ECO:0007669"/>
    <property type="project" value="InterPro"/>
</dbReference>
<proteinExistence type="predicted"/>
<dbReference type="CDD" id="cd00130">
    <property type="entry name" value="PAS"/>
    <property type="match status" value="1"/>
</dbReference>
<protein>
    <submittedName>
        <fullName evidence="6">AAA family ATPase</fullName>
    </submittedName>
</protein>
<dbReference type="GO" id="GO:0009882">
    <property type="term" value="F:blue light photoreceptor activity"/>
    <property type="evidence" value="ECO:0007669"/>
    <property type="project" value="UniProtKB-ARBA"/>
</dbReference>
<dbReference type="SMART" id="SM00220">
    <property type="entry name" value="S_TKc"/>
    <property type="match status" value="1"/>
</dbReference>
<dbReference type="InterPro" id="IPR000700">
    <property type="entry name" value="PAS-assoc_C"/>
</dbReference>
<evidence type="ECO:0000256" key="1">
    <source>
        <dbReference type="ARBA" id="ARBA00004167"/>
    </source>
</evidence>
<evidence type="ECO:0000313" key="7">
    <source>
        <dbReference type="Proteomes" id="UP000641646"/>
    </source>
</evidence>
<dbReference type="InterPro" id="IPR000719">
    <property type="entry name" value="Prot_kinase_dom"/>
</dbReference>
<dbReference type="SUPFAM" id="SSF55785">
    <property type="entry name" value="PYP-like sensor domain (PAS domain)"/>
    <property type="match status" value="1"/>
</dbReference>
<dbReference type="PANTHER" id="PTHR43642">
    <property type="entry name" value="HYBRID SIGNAL TRANSDUCTION HISTIDINE KINASE G"/>
    <property type="match status" value="1"/>
</dbReference>
<dbReference type="PROSITE" id="PS00108">
    <property type="entry name" value="PROTEIN_KINASE_ST"/>
    <property type="match status" value="1"/>
</dbReference>
<dbReference type="PROSITE" id="PS50125">
    <property type="entry name" value="GUANYLATE_CYCLASE_2"/>
    <property type="match status" value="1"/>
</dbReference>
<dbReference type="InterPro" id="IPR029016">
    <property type="entry name" value="GAF-like_dom_sf"/>
</dbReference>
<feature type="domain" description="PAS" evidence="3">
    <location>
        <begin position="1518"/>
        <end position="1554"/>
    </location>
</feature>
<dbReference type="Gene3D" id="3.30.450.20">
    <property type="entry name" value="PAS domain"/>
    <property type="match status" value="1"/>
</dbReference>